<feature type="compositionally biased region" description="Basic and acidic residues" evidence="1">
    <location>
        <begin position="647"/>
        <end position="669"/>
    </location>
</feature>
<evidence type="ECO:0000313" key="2">
    <source>
        <dbReference type="EMBL" id="OEH73602.1"/>
    </source>
</evidence>
<feature type="region of interest" description="Disordered" evidence="1">
    <location>
        <begin position="636"/>
        <end position="669"/>
    </location>
</feature>
<feature type="compositionally biased region" description="Polar residues" evidence="1">
    <location>
        <begin position="315"/>
        <end position="327"/>
    </location>
</feature>
<dbReference type="InParanoid" id="A0A1D3CQY1"/>
<feature type="region of interest" description="Disordered" evidence="1">
    <location>
        <begin position="732"/>
        <end position="772"/>
    </location>
</feature>
<feature type="region of interest" description="Disordered" evidence="1">
    <location>
        <begin position="1"/>
        <end position="352"/>
    </location>
</feature>
<feature type="compositionally biased region" description="Basic and acidic residues" evidence="1">
    <location>
        <begin position="277"/>
        <end position="308"/>
    </location>
</feature>
<evidence type="ECO:0000256" key="1">
    <source>
        <dbReference type="SAM" id="MobiDB-lite"/>
    </source>
</evidence>
<organism evidence="2 3">
    <name type="scientific">Cyclospora cayetanensis</name>
    <dbReference type="NCBI Taxonomy" id="88456"/>
    <lineage>
        <taxon>Eukaryota</taxon>
        <taxon>Sar</taxon>
        <taxon>Alveolata</taxon>
        <taxon>Apicomplexa</taxon>
        <taxon>Conoidasida</taxon>
        <taxon>Coccidia</taxon>
        <taxon>Eucoccidiorida</taxon>
        <taxon>Eimeriorina</taxon>
        <taxon>Eimeriidae</taxon>
        <taxon>Cyclospora</taxon>
    </lineage>
</organism>
<dbReference type="EMBL" id="JROU02002274">
    <property type="protein sequence ID" value="OEH73602.1"/>
    <property type="molecule type" value="Genomic_DNA"/>
</dbReference>
<proteinExistence type="predicted"/>
<keyword evidence="3" id="KW-1185">Reference proteome</keyword>
<feature type="compositionally biased region" description="Polar residues" evidence="1">
    <location>
        <begin position="122"/>
        <end position="139"/>
    </location>
</feature>
<gene>
    <name evidence="2" type="ORF">cyc_03275</name>
</gene>
<dbReference type="Proteomes" id="UP000095192">
    <property type="component" value="Unassembled WGS sequence"/>
</dbReference>
<sequence>MAVFEKKDKRHPSPPSHGGVKGPSSSFICAEGPHVPLDAPESLGASPLPKSLKEGNNNSDTPRTAQAASPQPDRRSVPAQEGPFPDSTGACGNPAPPNTPSLAAARSECSSGSASRQEKGQRSGSSRSLGWREASSTRPLGSGWTLAASPGCCPVTPSSPGGSLPGQNGGSVLLPLSDPELEEAPKTFDPSTRCCSPPCHGSNCPSAGCSPDAKYLRRTPGEEGSRNTACTPSAATSAAPAEQAMTRHHDQKQKNPPPTEQEEAPASPPDHGGIADNKARAVGEAEKCDSRGAQEAPREPDKTEHLASPEEGAPGSSQTAPQRSSLGATGAPDLGSPPYSFPRGALSNNSREESLQVGVAAIRCGPEHEIVSAQQPEDQTPETEQRTPKYEELDFQEVQASLLRRPLVDGQAGGPSTVGLDPWEVSYEQFARRPLLLHPSADAAEGRTAFQPFVRCLDSVRCCFRARVLSKRRAAAQTFVKGCCESPTAGGANAALSLHSFGASSPPHSPSSADAPAGYAAIPSTGATKEEETASNKVWDQEGQELLSSSMSTGLELQVPPPENGADWSCALGVEGRAILPKGHDLVTYVQSEGGARKEQHVLFNREASLLDQGNRCFTDMFEFIRWVHAEGGAPFPLESLTSPDRSNSRGKEAREKASDTEAARRTAVKEALHEDFAFDPDAPPGEGLLIEDLEFPARGAGEAWKDADLLGGAAAHVQGFQKHRELSTGCTKGVASETGGWPTAPQTSSGADEEGQEGEASTWWNAGEDAF</sequence>
<comment type="caution">
    <text evidence="2">The sequence shown here is derived from an EMBL/GenBank/DDBJ whole genome shotgun (WGS) entry which is preliminary data.</text>
</comment>
<evidence type="ECO:0000313" key="3">
    <source>
        <dbReference type="Proteomes" id="UP000095192"/>
    </source>
</evidence>
<reference evidence="2 3" key="1">
    <citation type="journal article" date="2016" name="BMC Genomics">
        <title>Comparative genomics reveals Cyclospora cayetanensis possesses coccidia-like metabolism and invasion components but unique surface antigens.</title>
        <authorList>
            <person name="Liu S."/>
            <person name="Wang L."/>
            <person name="Zheng H."/>
            <person name="Xu Z."/>
            <person name="Roellig D.M."/>
            <person name="Li N."/>
            <person name="Frace M.A."/>
            <person name="Tang K."/>
            <person name="Arrowood M.J."/>
            <person name="Moss D.M."/>
            <person name="Zhang L."/>
            <person name="Feng Y."/>
            <person name="Xiao L."/>
        </authorList>
    </citation>
    <scope>NUCLEOTIDE SEQUENCE [LARGE SCALE GENOMIC DNA]</scope>
    <source>
        <strain evidence="2 3">CHN_HEN01</strain>
    </source>
</reference>
<feature type="compositionally biased region" description="Polar residues" evidence="1">
    <location>
        <begin position="54"/>
        <end position="69"/>
    </location>
</feature>
<dbReference type="AlphaFoldDB" id="A0A1D3CQY1"/>
<name>A0A1D3CQY1_9EIME</name>
<feature type="compositionally biased region" description="Low complexity" evidence="1">
    <location>
        <begin position="228"/>
        <end position="241"/>
    </location>
</feature>
<accession>A0A1D3CQY1</accession>
<dbReference type="VEuPathDB" id="ToxoDB:cyc_03275"/>
<protein>
    <submittedName>
        <fullName evidence="2">Uncharacterized protein</fullName>
    </submittedName>
</protein>
<feature type="region of interest" description="Disordered" evidence="1">
    <location>
        <begin position="369"/>
        <end position="391"/>
    </location>
</feature>